<dbReference type="InterPro" id="IPR012349">
    <property type="entry name" value="Split_barrel_FMN-bd"/>
</dbReference>
<comment type="caution">
    <text evidence="1">The sequence shown here is derived from an EMBL/GenBank/DDBJ whole genome shotgun (WGS) entry which is preliminary data.</text>
</comment>
<keyword evidence="2" id="KW-1185">Reference proteome</keyword>
<name>A0A511JDT3_9CELL</name>
<dbReference type="Proteomes" id="UP000321720">
    <property type="component" value="Unassembled WGS sequence"/>
</dbReference>
<sequence>MVLPRWLARSNPHVANRVLGLFADDVAPLAALHHVGRRTGRRYRIPVLAFESPRGIVIALTYGPDVQWLRNVEAGESRLVRRGKVYVLGAPVRVHGADGARLVPAWTRLALRVVRVDDFVVLPVRTRLDTRRARTPRG</sequence>
<accession>A0A511JDT3</accession>
<evidence type="ECO:0000313" key="2">
    <source>
        <dbReference type="Proteomes" id="UP000321720"/>
    </source>
</evidence>
<protein>
    <recommendedName>
        <fullName evidence="3">Peptidase</fullName>
    </recommendedName>
</protein>
<reference evidence="1 2" key="1">
    <citation type="submission" date="2019-07" db="EMBL/GenBank/DDBJ databases">
        <title>Whole genome shotgun sequence of Cellulomonas composti NBRC 100758.</title>
        <authorList>
            <person name="Hosoyama A."/>
            <person name="Uohara A."/>
            <person name="Ohji S."/>
            <person name="Ichikawa N."/>
        </authorList>
    </citation>
    <scope>NUCLEOTIDE SEQUENCE [LARGE SCALE GENOMIC DNA]</scope>
    <source>
        <strain evidence="1 2">NBRC 100758</strain>
    </source>
</reference>
<proteinExistence type="predicted"/>
<dbReference type="OrthoDB" id="3778270at2"/>
<dbReference type="AlphaFoldDB" id="A0A511JDT3"/>
<dbReference type="Gene3D" id="2.30.110.10">
    <property type="entry name" value="Electron Transport, Fmn-binding Protein, Chain A"/>
    <property type="match status" value="1"/>
</dbReference>
<dbReference type="RefSeq" id="WP_146843527.1">
    <property type="nucleotide sequence ID" value="NZ_BJWG01000012.1"/>
</dbReference>
<dbReference type="EMBL" id="BJWG01000012">
    <property type="protein sequence ID" value="GEL95893.1"/>
    <property type="molecule type" value="Genomic_DNA"/>
</dbReference>
<evidence type="ECO:0008006" key="3">
    <source>
        <dbReference type="Google" id="ProtNLM"/>
    </source>
</evidence>
<gene>
    <name evidence="1" type="ORF">CCO02nite_25510</name>
</gene>
<evidence type="ECO:0000313" key="1">
    <source>
        <dbReference type="EMBL" id="GEL95893.1"/>
    </source>
</evidence>
<organism evidence="1 2">
    <name type="scientific">Cellulomonas composti</name>
    <dbReference type="NCBI Taxonomy" id="266130"/>
    <lineage>
        <taxon>Bacteria</taxon>
        <taxon>Bacillati</taxon>
        <taxon>Actinomycetota</taxon>
        <taxon>Actinomycetes</taxon>
        <taxon>Micrococcales</taxon>
        <taxon>Cellulomonadaceae</taxon>
        <taxon>Cellulomonas</taxon>
    </lineage>
</organism>